<evidence type="ECO:0000256" key="4">
    <source>
        <dbReference type="ARBA" id="ARBA00023136"/>
    </source>
</evidence>
<evidence type="ECO:0000256" key="3">
    <source>
        <dbReference type="ARBA" id="ARBA00022989"/>
    </source>
</evidence>
<dbReference type="InterPro" id="IPR003770">
    <property type="entry name" value="MLTG-like"/>
</dbReference>
<evidence type="ECO:0000256" key="1">
    <source>
        <dbReference type="ARBA" id="ARBA00022475"/>
    </source>
</evidence>
<feature type="site" description="Important for catalytic activity" evidence="7">
    <location>
        <position position="228"/>
    </location>
</feature>
<feature type="region of interest" description="Disordered" evidence="8">
    <location>
        <begin position="343"/>
        <end position="364"/>
    </location>
</feature>
<evidence type="ECO:0000256" key="7">
    <source>
        <dbReference type="HAMAP-Rule" id="MF_02065"/>
    </source>
</evidence>
<keyword evidence="6 7" id="KW-0961">Cell wall biogenesis/degradation</keyword>
<reference evidence="9 10" key="1">
    <citation type="submission" date="2020-08" db="EMBL/GenBank/DDBJ databases">
        <title>Genomic Encyclopedia of Type Strains, Phase IV (KMG-IV): sequencing the most valuable type-strain genomes for metagenomic binning, comparative biology and taxonomic classification.</title>
        <authorList>
            <person name="Goeker M."/>
        </authorList>
    </citation>
    <scope>NUCLEOTIDE SEQUENCE [LARGE SCALE GENOMIC DNA]</scope>
    <source>
        <strain evidence="9 10">DSM 25897</strain>
    </source>
</reference>
<dbReference type="GO" id="GO:0005886">
    <property type="term" value="C:plasma membrane"/>
    <property type="evidence" value="ECO:0007669"/>
    <property type="project" value="UniProtKB-SubCell"/>
</dbReference>
<feature type="transmembrane region" description="Helical" evidence="7">
    <location>
        <begin position="12"/>
        <end position="32"/>
    </location>
</feature>
<dbReference type="CDD" id="cd08010">
    <property type="entry name" value="MltG_like"/>
    <property type="match status" value="1"/>
</dbReference>
<dbReference type="NCBIfam" id="TIGR00247">
    <property type="entry name" value="endolytic transglycosylase MltG"/>
    <property type="match status" value="1"/>
</dbReference>
<comment type="catalytic activity">
    <reaction evidence="7">
        <text>a peptidoglycan chain = a peptidoglycan chain with N-acetyl-1,6-anhydromuramyl-[peptide] at the reducing end + a peptidoglycan chain with N-acetylglucosamine at the non-reducing end.</text>
        <dbReference type="EC" id="4.2.2.29"/>
    </reaction>
</comment>
<sequence length="364" mass="40402">MNDSKLSALFRFVGIVVLVLLLTAAFAGWRLWSGYTAFADRPLAAADTPRVLDIERGDSFRDVLRRLREAGVADGRDWQWQALAWQMDVARRLKVGEYAIDPGITPRGLLRKLEQGRVIQYRFTIVEGWNFRELRAALAAATALTHTLDGLSDAEVMAALGEPDTHPEGRFLPETYHYTRGTRDVDLLRRARQAMERTLAEVWAGRQEGLPIETPEQALILASLIEKETGAAHERPEIAGVFVRRLRIGMRLQTDPSVIYGMGDSYQGRIGRRGLDTDTPYNTYTRDGLPPTPIAMPGRAALEAAVNPKPGDTLYFVSRGDGTHHFSRTLAEHNHAVARYILGRGNTDNGSNNGNDGNDGNGRQ</sequence>
<keyword evidence="2 7" id="KW-0812">Transmembrane</keyword>
<name>A0A7W7XZE2_9GAMM</name>
<feature type="compositionally biased region" description="Low complexity" evidence="8">
    <location>
        <begin position="343"/>
        <end position="356"/>
    </location>
</feature>
<comment type="subcellular location">
    <subcellularLocation>
        <location evidence="7">Cell inner membrane</location>
        <topology evidence="7">Single-pass membrane protein</topology>
    </subcellularLocation>
</comment>
<feature type="region of interest" description="Disordered" evidence="8">
    <location>
        <begin position="271"/>
        <end position="293"/>
    </location>
</feature>
<dbReference type="AlphaFoldDB" id="A0A7W7XZE2"/>
<dbReference type="Pfam" id="PF02618">
    <property type="entry name" value="YceG"/>
    <property type="match status" value="1"/>
</dbReference>
<keyword evidence="3 7" id="KW-1133">Transmembrane helix</keyword>
<comment type="caution">
    <text evidence="9">The sequence shown here is derived from an EMBL/GenBank/DDBJ whole genome shotgun (WGS) entry which is preliminary data.</text>
</comment>
<organism evidence="9 10">
    <name type="scientific">Rehaibacterium terrae</name>
    <dbReference type="NCBI Taxonomy" id="1341696"/>
    <lineage>
        <taxon>Bacteria</taxon>
        <taxon>Pseudomonadati</taxon>
        <taxon>Pseudomonadota</taxon>
        <taxon>Gammaproteobacteria</taxon>
        <taxon>Lysobacterales</taxon>
        <taxon>Lysobacteraceae</taxon>
        <taxon>Rehaibacterium</taxon>
    </lineage>
</organism>
<evidence type="ECO:0000256" key="8">
    <source>
        <dbReference type="SAM" id="MobiDB-lite"/>
    </source>
</evidence>
<dbReference type="EC" id="4.2.2.29" evidence="7"/>
<evidence type="ECO:0000256" key="6">
    <source>
        <dbReference type="ARBA" id="ARBA00023316"/>
    </source>
</evidence>
<dbReference type="GO" id="GO:0071555">
    <property type="term" value="P:cell wall organization"/>
    <property type="evidence" value="ECO:0007669"/>
    <property type="project" value="UniProtKB-KW"/>
</dbReference>
<dbReference type="EMBL" id="JACHHX010000006">
    <property type="protein sequence ID" value="MBB5015233.1"/>
    <property type="molecule type" value="Genomic_DNA"/>
</dbReference>
<keyword evidence="7" id="KW-0997">Cell inner membrane</keyword>
<dbReference type="Gene3D" id="3.30.1490.480">
    <property type="entry name" value="Endolytic murein transglycosylase"/>
    <property type="match status" value="1"/>
</dbReference>
<comment type="function">
    <text evidence="7">Functions as a peptidoglycan terminase that cleaves nascent peptidoglycan strands endolytically to terminate their elongation.</text>
</comment>
<keyword evidence="4 7" id="KW-0472">Membrane</keyword>
<evidence type="ECO:0000313" key="9">
    <source>
        <dbReference type="EMBL" id="MBB5015233.1"/>
    </source>
</evidence>
<protein>
    <recommendedName>
        <fullName evidence="7">Endolytic murein transglycosylase</fullName>
        <ecNumber evidence="7">4.2.2.29</ecNumber>
    </recommendedName>
    <alternativeName>
        <fullName evidence="7">Peptidoglycan lytic transglycosylase</fullName>
    </alternativeName>
    <alternativeName>
        <fullName evidence="7">Peptidoglycan polymerization terminase</fullName>
    </alternativeName>
</protein>
<dbReference type="RefSeq" id="WP_343057203.1">
    <property type="nucleotide sequence ID" value="NZ_JACHHX010000006.1"/>
</dbReference>
<dbReference type="Gene3D" id="3.30.160.60">
    <property type="entry name" value="Classic Zinc Finger"/>
    <property type="match status" value="1"/>
</dbReference>
<accession>A0A7W7XZE2</accession>
<keyword evidence="1 7" id="KW-1003">Cell membrane</keyword>
<evidence type="ECO:0000313" key="10">
    <source>
        <dbReference type="Proteomes" id="UP000519004"/>
    </source>
</evidence>
<keyword evidence="5 7" id="KW-0456">Lyase</keyword>
<proteinExistence type="inferred from homology"/>
<keyword evidence="10" id="KW-1185">Reference proteome</keyword>
<gene>
    <name evidence="7" type="primary">mltG</name>
    <name evidence="9" type="ORF">HNQ58_001119</name>
</gene>
<dbReference type="GO" id="GO:0009252">
    <property type="term" value="P:peptidoglycan biosynthetic process"/>
    <property type="evidence" value="ECO:0007669"/>
    <property type="project" value="UniProtKB-UniRule"/>
</dbReference>
<dbReference type="PANTHER" id="PTHR30518:SF2">
    <property type="entry name" value="ENDOLYTIC MUREIN TRANSGLYCOSYLASE"/>
    <property type="match status" value="1"/>
</dbReference>
<comment type="similarity">
    <text evidence="7">Belongs to the transglycosylase MltG family.</text>
</comment>
<dbReference type="GO" id="GO:0008932">
    <property type="term" value="F:lytic endotransglycosylase activity"/>
    <property type="evidence" value="ECO:0007669"/>
    <property type="project" value="UniProtKB-UniRule"/>
</dbReference>
<evidence type="ECO:0000256" key="5">
    <source>
        <dbReference type="ARBA" id="ARBA00023239"/>
    </source>
</evidence>
<dbReference type="Proteomes" id="UP000519004">
    <property type="component" value="Unassembled WGS sequence"/>
</dbReference>
<evidence type="ECO:0000256" key="2">
    <source>
        <dbReference type="ARBA" id="ARBA00022692"/>
    </source>
</evidence>
<dbReference type="HAMAP" id="MF_02065">
    <property type="entry name" value="MltG"/>
    <property type="match status" value="1"/>
</dbReference>
<dbReference type="PANTHER" id="PTHR30518">
    <property type="entry name" value="ENDOLYTIC MUREIN TRANSGLYCOSYLASE"/>
    <property type="match status" value="1"/>
</dbReference>